<keyword evidence="1" id="KW-0812">Transmembrane</keyword>
<reference evidence="3" key="1">
    <citation type="submission" date="2016-11" db="EMBL/GenBank/DDBJ databases">
        <authorList>
            <person name="Varghese N."/>
            <person name="Submissions S."/>
        </authorList>
    </citation>
    <scope>NUCLEOTIDE SEQUENCE [LARGE SCALE GENOMIC DNA]</scope>
    <source>
        <strain evidence="3">DSM 27619</strain>
    </source>
</reference>
<keyword evidence="1" id="KW-0472">Membrane</keyword>
<keyword evidence="1" id="KW-1133">Transmembrane helix</keyword>
<organism evidence="2 3">
    <name type="scientific">Chryseobacterium arachidis</name>
    <dbReference type="NCBI Taxonomy" id="1416778"/>
    <lineage>
        <taxon>Bacteria</taxon>
        <taxon>Pseudomonadati</taxon>
        <taxon>Bacteroidota</taxon>
        <taxon>Flavobacteriia</taxon>
        <taxon>Flavobacteriales</taxon>
        <taxon>Weeksellaceae</taxon>
        <taxon>Chryseobacterium group</taxon>
        <taxon>Chryseobacterium</taxon>
    </lineage>
</organism>
<feature type="transmembrane region" description="Helical" evidence="1">
    <location>
        <begin position="195"/>
        <end position="217"/>
    </location>
</feature>
<accession>A0A1M5IVB9</accession>
<feature type="transmembrane region" description="Helical" evidence="1">
    <location>
        <begin position="263"/>
        <end position="280"/>
    </location>
</feature>
<dbReference type="AlphaFoldDB" id="A0A1M5IVB9"/>
<evidence type="ECO:0000256" key="1">
    <source>
        <dbReference type="SAM" id="Phobius"/>
    </source>
</evidence>
<feature type="transmembrane region" description="Helical" evidence="1">
    <location>
        <begin position="162"/>
        <end position="186"/>
    </location>
</feature>
<sequence length="474" mass="56957">MNFRPLLQQKSVNTLYIVLTLFPLLCIIYHLKDTFLDDSYITLTYSKHLFYEGQPLYNTADTIHGNGQTSVLWMLIESLFFYLKSVNPIYLNKLLSLLFSLIIFTSLFVSFKKQKFLPTKFFILLFSVFYSYWSALNVSHGLETLLFAATLLLFLQHRSKSITYLLAFLLPFIRPEAIVITFFYIFDTKLFSKYFFWRLLIVLSSIFTYILYLWFFYDFLIPLPLLLKNTQEFSAVRIRNFIIMIAIFSPIFFYCLKNYKTKFFFYLPLFFFIVYYSFFIDEVMNFFGRYQYPLFIYFVYFLQDEKVKITAHKITDSTLYILSSIGIYQYYNFINNHKNFYENTYSAGLKNGPVYLGTYLKQRSIQENQKLKIINSDAGAIAYFSECYLYDTWGLNNATLLQTKKNRNWTAYIAYLKNISPHYIILISKESHTFVPKLDFEDKIYKHFKLKDKSPELIRKFDNNYYYFLYKVYD</sequence>
<dbReference type="STRING" id="1416778.SAMN05443633_11367"/>
<protein>
    <recommendedName>
        <fullName evidence="4">Glycosyltransferase RgtA/B/C/D-like domain-containing protein</fullName>
    </recommendedName>
</protein>
<evidence type="ECO:0008006" key="4">
    <source>
        <dbReference type="Google" id="ProtNLM"/>
    </source>
</evidence>
<feature type="transmembrane region" description="Helical" evidence="1">
    <location>
        <begin position="12"/>
        <end position="31"/>
    </location>
</feature>
<feature type="transmembrane region" description="Helical" evidence="1">
    <location>
        <begin position="237"/>
        <end position="256"/>
    </location>
</feature>
<evidence type="ECO:0000313" key="3">
    <source>
        <dbReference type="Proteomes" id="UP000184518"/>
    </source>
</evidence>
<dbReference type="EMBL" id="FQUT01000013">
    <property type="protein sequence ID" value="SHG31723.1"/>
    <property type="molecule type" value="Genomic_DNA"/>
</dbReference>
<dbReference type="Proteomes" id="UP000184518">
    <property type="component" value="Unassembled WGS sequence"/>
</dbReference>
<name>A0A1M5IVB9_9FLAO</name>
<proteinExistence type="predicted"/>
<evidence type="ECO:0000313" key="2">
    <source>
        <dbReference type="EMBL" id="SHG31723.1"/>
    </source>
</evidence>
<keyword evidence="3" id="KW-1185">Reference proteome</keyword>
<feature type="transmembrane region" description="Helical" evidence="1">
    <location>
        <begin position="89"/>
        <end position="109"/>
    </location>
</feature>
<gene>
    <name evidence="2" type="ORF">SAMN05443633_11367</name>
</gene>